<feature type="domain" description="Gfo/Idh/MocA-like oxidoreductase N-terminal" evidence="2">
    <location>
        <begin position="12"/>
        <end position="130"/>
    </location>
</feature>
<dbReference type="EMBL" id="JACHVB010000013">
    <property type="protein sequence ID" value="MBC2593410.1"/>
    <property type="molecule type" value="Genomic_DNA"/>
</dbReference>
<dbReference type="RefSeq" id="WP_185674415.1">
    <property type="nucleotide sequence ID" value="NZ_JACHVB010000013.1"/>
</dbReference>
<evidence type="ECO:0000313" key="5">
    <source>
        <dbReference type="Proteomes" id="UP000546464"/>
    </source>
</evidence>
<reference evidence="4 5" key="1">
    <citation type="submission" date="2020-07" db="EMBL/GenBank/DDBJ databases">
        <authorList>
            <person name="Feng X."/>
        </authorList>
    </citation>
    <scope>NUCLEOTIDE SEQUENCE [LARGE SCALE GENOMIC DNA]</scope>
    <source>
        <strain evidence="4 5">JCM31066</strain>
    </source>
</reference>
<feature type="domain" description="GFO/IDH/MocA-like oxidoreductase" evidence="3">
    <location>
        <begin position="139"/>
        <end position="278"/>
    </location>
</feature>
<dbReference type="InterPro" id="IPR055170">
    <property type="entry name" value="GFO_IDH_MocA-like_dom"/>
</dbReference>
<keyword evidence="5" id="KW-1185">Reference proteome</keyword>
<dbReference type="GO" id="GO:0016491">
    <property type="term" value="F:oxidoreductase activity"/>
    <property type="evidence" value="ECO:0007669"/>
    <property type="project" value="UniProtKB-KW"/>
</dbReference>
<dbReference type="InterPro" id="IPR036291">
    <property type="entry name" value="NAD(P)-bd_dom_sf"/>
</dbReference>
<dbReference type="GO" id="GO:0000166">
    <property type="term" value="F:nucleotide binding"/>
    <property type="evidence" value="ECO:0007669"/>
    <property type="project" value="InterPro"/>
</dbReference>
<dbReference type="PANTHER" id="PTHR43818">
    <property type="entry name" value="BCDNA.GH03377"/>
    <property type="match status" value="1"/>
</dbReference>
<dbReference type="Gene3D" id="3.40.50.720">
    <property type="entry name" value="NAD(P)-binding Rossmann-like Domain"/>
    <property type="match status" value="1"/>
</dbReference>
<dbReference type="PANTHER" id="PTHR43818:SF11">
    <property type="entry name" value="BCDNA.GH03377"/>
    <property type="match status" value="1"/>
</dbReference>
<comment type="caution">
    <text evidence="4">The sequence shown here is derived from an EMBL/GenBank/DDBJ whole genome shotgun (WGS) entry which is preliminary data.</text>
</comment>
<organism evidence="4 5">
    <name type="scientific">Ruficoccus amylovorans</name>
    <dbReference type="NCBI Taxonomy" id="1804625"/>
    <lineage>
        <taxon>Bacteria</taxon>
        <taxon>Pseudomonadati</taxon>
        <taxon>Verrucomicrobiota</taxon>
        <taxon>Opitutia</taxon>
        <taxon>Puniceicoccales</taxon>
        <taxon>Cerasicoccaceae</taxon>
        <taxon>Ruficoccus</taxon>
    </lineage>
</organism>
<accession>A0A842HAV6</accession>
<dbReference type="Pfam" id="PF01408">
    <property type="entry name" value="GFO_IDH_MocA"/>
    <property type="match status" value="1"/>
</dbReference>
<dbReference type="AlphaFoldDB" id="A0A842HAV6"/>
<proteinExistence type="predicted"/>
<gene>
    <name evidence="4" type="ORF">H5P28_03970</name>
</gene>
<sequence length="364" mass="39613">MKKTSRRSGPVRLAIIGTGGMARQHAIKFKEVKGCTLVAAVDVSRERAETFAQTHGIPEIYGSVDELLAAGTVDAVAIVTPDAFHAEVAIQCLKAGKHVLCEKPLAVNYPDAQRMVKAAAKAGVINMVNFSYRDMPSLQAVAKLVHSGKLGEIRHVEASYLQSWLASKVWGDWRTDPKWLWRLSSQHGSKGVLGDVGVHILDFATFPAGPLKSVYCKLKTFDKAPGNRIGEYLLDANDSAVMTVEFANGALGTIHTTRWMGGHANRLYLKIAGTLGSVVIDGDWGTNVYRTSLGSNLDKAKWREHKAPRTPNNYARFIRGIRTGKQEEPTFARGAEVQRVLDACYVSDGKNAPVKLPAAKAKAH</sequence>
<name>A0A842HAV6_9BACT</name>
<dbReference type="SUPFAM" id="SSF51735">
    <property type="entry name" value="NAD(P)-binding Rossmann-fold domains"/>
    <property type="match status" value="1"/>
</dbReference>
<evidence type="ECO:0000256" key="1">
    <source>
        <dbReference type="ARBA" id="ARBA00023002"/>
    </source>
</evidence>
<dbReference type="InterPro" id="IPR000683">
    <property type="entry name" value="Gfo/Idh/MocA-like_OxRdtase_N"/>
</dbReference>
<keyword evidence="1" id="KW-0560">Oxidoreductase</keyword>
<protein>
    <submittedName>
        <fullName evidence="4">Gfo/Idh/MocA family oxidoreductase</fullName>
    </submittedName>
</protein>
<evidence type="ECO:0000259" key="2">
    <source>
        <dbReference type="Pfam" id="PF01408"/>
    </source>
</evidence>
<dbReference type="InterPro" id="IPR050463">
    <property type="entry name" value="Gfo/Idh/MocA_oxidrdct_glycsds"/>
</dbReference>
<evidence type="ECO:0000313" key="4">
    <source>
        <dbReference type="EMBL" id="MBC2593410.1"/>
    </source>
</evidence>
<dbReference type="Gene3D" id="3.30.360.10">
    <property type="entry name" value="Dihydrodipicolinate Reductase, domain 2"/>
    <property type="match status" value="1"/>
</dbReference>
<dbReference type="Pfam" id="PF22725">
    <property type="entry name" value="GFO_IDH_MocA_C3"/>
    <property type="match status" value="1"/>
</dbReference>
<dbReference type="Proteomes" id="UP000546464">
    <property type="component" value="Unassembled WGS sequence"/>
</dbReference>
<evidence type="ECO:0000259" key="3">
    <source>
        <dbReference type="Pfam" id="PF22725"/>
    </source>
</evidence>
<dbReference type="SUPFAM" id="SSF55347">
    <property type="entry name" value="Glyceraldehyde-3-phosphate dehydrogenase-like, C-terminal domain"/>
    <property type="match status" value="1"/>
</dbReference>